<feature type="region of interest" description="Disordered" evidence="1">
    <location>
        <begin position="149"/>
        <end position="379"/>
    </location>
</feature>
<dbReference type="PANTHER" id="PTHR43433:SF10">
    <property type="entry name" value="AB HYDROLASE-1 DOMAIN-CONTAINING PROTEIN"/>
    <property type="match status" value="1"/>
</dbReference>
<dbReference type="InterPro" id="IPR029058">
    <property type="entry name" value="AB_hydrolase_fold"/>
</dbReference>
<evidence type="ECO:0000313" key="4">
    <source>
        <dbReference type="Proteomes" id="UP000809789"/>
    </source>
</evidence>
<feature type="compositionally biased region" description="Polar residues" evidence="1">
    <location>
        <begin position="404"/>
        <end position="419"/>
    </location>
</feature>
<dbReference type="Pfam" id="PF12697">
    <property type="entry name" value="Abhydrolase_6"/>
    <property type="match status" value="1"/>
</dbReference>
<dbReference type="OrthoDB" id="435520at2759"/>
<accession>A0A8K0L0U0</accession>
<dbReference type="SUPFAM" id="SSF53474">
    <property type="entry name" value="alpha/beta-Hydrolases"/>
    <property type="match status" value="1"/>
</dbReference>
<feature type="compositionally biased region" description="Low complexity" evidence="1">
    <location>
        <begin position="504"/>
        <end position="517"/>
    </location>
</feature>
<feature type="domain" description="AB hydrolase-1" evidence="2">
    <location>
        <begin position="622"/>
        <end position="751"/>
    </location>
</feature>
<feature type="region of interest" description="Disordered" evidence="1">
    <location>
        <begin position="41"/>
        <end position="114"/>
    </location>
</feature>
<feature type="region of interest" description="Disordered" evidence="1">
    <location>
        <begin position="393"/>
        <end position="522"/>
    </location>
</feature>
<dbReference type="Proteomes" id="UP000809789">
    <property type="component" value="Unassembled WGS sequence"/>
</dbReference>
<feature type="region of interest" description="Disordered" evidence="1">
    <location>
        <begin position="940"/>
        <end position="965"/>
    </location>
</feature>
<feature type="region of interest" description="Disordered" evidence="1">
    <location>
        <begin position="534"/>
        <end position="579"/>
    </location>
</feature>
<evidence type="ECO:0000259" key="2">
    <source>
        <dbReference type="Pfam" id="PF12697"/>
    </source>
</evidence>
<gene>
    <name evidence="3" type="ORF">KVT40_005755</name>
</gene>
<feature type="region of interest" description="Disordered" evidence="1">
    <location>
        <begin position="765"/>
        <end position="805"/>
    </location>
</feature>
<comment type="caution">
    <text evidence="3">The sequence shown here is derived from an EMBL/GenBank/DDBJ whole genome shotgun (WGS) entry which is preliminary data.</text>
</comment>
<dbReference type="PANTHER" id="PTHR43433">
    <property type="entry name" value="HYDROLASE, ALPHA/BETA FOLD FAMILY PROTEIN"/>
    <property type="match status" value="1"/>
</dbReference>
<proteinExistence type="predicted"/>
<evidence type="ECO:0000256" key="1">
    <source>
        <dbReference type="SAM" id="MobiDB-lite"/>
    </source>
</evidence>
<protein>
    <recommendedName>
        <fullName evidence="2">AB hydrolase-1 domain-containing protein</fullName>
    </recommendedName>
</protein>
<dbReference type="InterPro" id="IPR000073">
    <property type="entry name" value="AB_hydrolase_1"/>
</dbReference>
<dbReference type="InterPro" id="IPR050471">
    <property type="entry name" value="AB_hydrolase"/>
</dbReference>
<dbReference type="EMBL" id="JAESVG020000006">
    <property type="protein sequence ID" value="KAG8626810.1"/>
    <property type="molecule type" value="Genomic_DNA"/>
</dbReference>
<feature type="compositionally biased region" description="Basic and acidic residues" evidence="1">
    <location>
        <begin position="393"/>
        <end position="403"/>
    </location>
</feature>
<dbReference type="AlphaFoldDB" id="A0A8K0L0U0"/>
<evidence type="ECO:0000313" key="3">
    <source>
        <dbReference type="EMBL" id="KAG8626810.1"/>
    </source>
</evidence>
<feature type="compositionally biased region" description="Pro residues" evidence="1">
    <location>
        <begin position="778"/>
        <end position="790"/>
    </location>
</feature>
<feature type="compositionally biased region" description="Pro residues" evidence="1">
    <location>
        <begin position="198"/>
        <end position="207"/>
    </location>
</feature>
<feature type="compositionally biased region" description="Basic and acidic residues" evidence="1">
    <location>
        <begin position="460"/>
        <end position="469"/>
    </location>
</feature>
<organism evidence="3 4">
    <name type="scientific">Elsinoe batatas</name>
    <dbReference type="NCBI Taxonomy" id="2601811"/>
    <lineage>
        <taxon>Eukaryota</taxon>
        <taxon>Fungi</taxon>
        <taxon>Dikarya</taxon>
        <taxon>Ascomycota</taxon>
        <taxon>Pezizomycotina</taxon>
        <taxon>Dothideomycetes</taxon>
        <taxon>Dothideomycetidae</taxon>
        <taxon>Myriangiales</taxon>
        <taxon>Elsinoaceae</taxon>
        <taxon>Elsinoe</taxon>
    </lineage>
</organism>
<dbReference type="Gene3D" id="3.40.50.1820">
    <property type="entry name" value="alpha/beta hydrolase"/>
    <property type="match status" value="1"/>
</dbReference>
<reference evidence="3" key="1">
    <citation type="submission" date="2021-07" db="EMBL/GenBank/DDBJ databases">
        <title>Elsinoe batatas strain:CRI-CJ2 Genome sequencing and assembly.</title>
        <authorList>
            <person name="Huang L."/>
        </authorList>
    </citation>
    <scope>NUCLEOTIDE SEQUENCE</scope>
    <source>
        <strain evidence="3">CRI-CJ2</strain>
    </source>
</reference>
<feature type="compositionally biased region" description="Basic and acidic residues" evidence="1">
    <location>
        <begin position="534"/>
        <end position="552"/>
    </location>
</feature>
<feature type="compositionally biased region" description="Polar residues" evidence="1">
    <location>
        <begin position="477"/>
        <end position="487"/>
    </location>
</feature>
<feature type="compositionally biased region" description="Low complexity" evidence="1">
    <location>
        <begin position="306"/>
        <end position="320"/>
    </location>
</feature>
<sequence>MDAEPPPIAMRPRAKQKKSANSVRHKPADTEVLTSMIDALSSFTPSPSTRKHYQVVDGYYDSPGTFSRHSRLPSIEDDDGGAPSPVVGPTKSASDRKRPGMSRQSSGMTYGDLISAESPYGASFKRRSLQSVDSLSLREQGGGLRRLFRTTSMRSRSSLTIESTHSGDSDRSSRHSIATLQGIIEPPRSTPRQTQPDRPAPQPPTSEPRPRRRKSTEMMYTEFANELKPETTKVRKNSYVKAESSKDAEERERDIQIPRKPLPNGTLDRLDIPAPTCQDPSPGSGEAFDEHFETTPVRRKKKKSKSNSASSSTRSSPLKSPITDAIPGRRSSLNQAEKTAADMEKRALRKSKSASETGPARRRKKAARTEKILEELGEDDETVRRIRELKLQKEERMRQEKTQIDGQASHANPVDQNAGSDGIKVGHGFNQVEDGVDAARAMQEPSEPPPEPTKSISNRDTTRLADTTKAHKLLGLTTPSSSLQNTTSPLASNPPARRAPPRPTSSGSSGRPSVESPTTELHPEYDYATAMKTLEKQSRPSIDTRRSQDKVLSKQNGVRPSLDKRRPPPIVTSLEEGPRASIDEEIDTFLTNPRLNRTVRHPKTNRLISFSEVGAPTGYPVVVCVGMGLTRFVSAFYDELATTLNLRLITPDRPGVGRSEPYSERDAPGPMSWHQDVAAICTSLNITHFSLLAHSAGSIFAMATALVLPNQTTGKVFLLAPWIPPSQFDTPSPEPTTASLPRSQRLLRVLPVSLLKAANSSFLGLNTNSMTSTSNPTSPGPLPKKSPSPTRPRRRQSTLDLSPTALLESELPLPSLLPFSPPIPATQPDHSPVTRMAATSGPLDPELVYSTTHLHAAQAHHDQRKAQLDAALLHRIWAEATRDSNPANDLLVCLERNRDVGFRYTDVRKRVVVVHGEEDKRVRSENVRWLVAGMNRAREARATSTNTGARREAQEQIGDGDEDSGSCELRLLKGQGHGLMAVASVMGDVLSEIAEEWRVRARREREEGEKWREERGVVELGTERAEGGRALFQELESR</sequence>
<feature type="compositionally biased region" description="Basic and acidic residues" evidence="1">
    <location>
        <begin position="243"/>
        <end position="257"/>
    </location>
</feature>
<feature type="compositionally biased region" description="Low complexity" evidence="1">
    <location>
        <begin position="765"/>
        <end position="777"/>
    </location>
</feature>
<name>A0A8K0L0U0_9PEZI</name>
<feature type="region of interest" description="Disordered" evidence="1">
    <location>
        <begin position="1"/>
        <end position="29"/>
    </location>
</feature>
<feature type="compositionally biased region" description="Low complexity" evidence="1">
    <location>
        <begin position="149"/>
        <end position="164"/>
    </location>
</feature>
<keyword evidence="4" id="KW-1185">Reference proteome</keyword>